<evidence type="ECO:0000313" key="1">
    <source>
        <dbReference type="EMBL" id="KAI3739369.1"/>
    </source>
</evidence>
<dbReference type="EMBL" id="CM042013">
    <property type="protein sequence ID" value="KAI3739369.1"/>
    <property type="molecule type" value="Genomic_DNA"/>
</dbReference>
<evidence type="ECO:0000313" key="2">
    <source>
        <dbReference type="Proteomes" id="UP001055811"/>
    </source>
</evidence>
<dbReference type="Proteomes" id="UP001055811">
    <property type="component" value="Linkage Group LG05"/>
</dbReference>
<reference evidence="1 2" key="2">
    <citation type="journal article" date="2022" name="Mol. Ecol. Resour.">
        <title>The genomes of chicory, endive, great burdock and yacon provide insights into Asteraceae paleo-polyploidization history and plant inulin production.</title>
        <authorList>
            <person name="Fan W."/>
            <person name="Wang S."/>
            <person name="Wang H."/>
            <person name="Wang A."/>
            <person name="Jiang F."/>
            <person name="Liu H."/>
            <person name="Zhao H."/>
            <person name="Xu D."/>
            <person name="Zhang Y."/>
        </authorList>
    </citation>
    <scope>NUCLEOTIDE SEQUENCE [LARGE SCALE GENOMIC DNA]</scope>
    <source>
        <strain evidence="2">cv. Punajuju</strain>
        <tissue evidence="1">Leaves</tissue>
    </source>
</reference>
<keyword evidence="2" id="KW-1185">Reference proteome</keyword>
<name>A0ACB9CYJ6_CICIN</name>
<accession>A0ACB9CYJ6</accession>
<gene>
    <name evidence="1" type="ORF">L2E82_29773</name>
</gene>
<protein>
    <submittedName>
        <fullName evidence="1">Uncharacterized protein</fullName>
    </submittedName>
</protein>
<sequence>MPTPLYLPTSVSSPSVTMVVESAIGTDSLEHNAIEIANGRFVLVESNVLMRLDFTVDFMFPSLIASYSLPYGNLMSSNVLIWPDFKKFASF</sequence>
<reference evidence="2" key="1">
    <citation type="journal article" date="2022" name="Mol. Ecol. Resour.">
        <title>The genomes of chicory, endive, great burdock and yacon provide insights into Asteraceae palaeo-polyploidization history and plant inulin production.</title>
        <authorList>
            <person name="Fan W."/>
            <person name="Wang S."/>
            <person name="Wang H."/>
            <person name="Wang A."/>
            <person name="Jiang F."/>
            <person name="Liu H."/>
            <person name="Zhao H."/>
            <person name="Xu D."/>
            <person name="Zhang Y."/>
        </authorList>
    </citation>
    <scope>NUCLEOTIDE SEQUENCE [LARGE SCALE GENOMIC DNA]</scope>
    <source>
        <strain evidence="2">cv. Punajuju</strain>
    </source>
</reference>
<comment type="caution">
    <text evidence="1">The sequence shown here is derived from an EMBL/GenBank/DDBJ whole genome shotgun (WGS) entry which is preliminary data.</text>
</comment>
<proteinExistence type="predicted"/>
<organism evidence="1 2">
    <name type="scientific">Cichorium intybus</name>
    <name type="common">Chicory</name>
    <dbReference type="NCBI Taxonomy" id="13427"/>
    <lineage>
        <taxon>Eukaryota</taxon>
        <taxon>Viridiplantae</taxon>
        <taxon>Streptophyta</taxon>
        <taxon>Embryophyta</taxon>
        <taxon>Tracheophyta</taxon>
        <taxon>Spermatophyta</taxon>
        <taxon>Magnoliopsida</taxon>
        <taxon>eudicotyledons</taxon>
        <taxon>Gunneridae</taxon>
        <taxon>Pentapetalae</taxon>
        <taxon>asterids</taxon>
        <taxon>campanulids</taxon>
        <taxon>Asterales</taxon>
        <taxon>Asteraceae</taxon>
        <taxon>Cichorioideae</taxon>
        <taxon>Cichorieae</taxon>
        <taxon>Cichoriinae</taxon>
        <taxon>Cichorium</taxon>
    </lineage>
</organism>